<evidence type="ECO:0000313" key="3">
    <source>
        <dbReference type="Proteomes" id="UP000503018"/>
    </source>
</evidence>
<evidence type="ECO:0000313" key="2">
    <source>
        <dbReference type="EMBL" id="QJQ31715.1"/>
    </source>
</evidence>
<dbReference type="Proteomes" id="UP000503018">
    <property type="component" value="Chromosome"/>
</dbReference>
<dbReference type="AlphaFoldDB" id="A0A6M4ARN6"/>
<proteinExistence type="predicted"/>
<feature type="compositionally biased region" description="Basic and acidic residues" evidence="1">
    <location>
        <begin position="1"/>
        <end position="11"/>
    </location>
</feature>
<accession>A0A6M4ARN6</accession>
<protein>
    <submittedName>
        <fullName evidence="2">DUF177 domain-containing protein</fullName>
    </submittedName>
</protein>
<dbReference type="KEGG" id="slan:GV829_04055"/>
<name>A0A6M4ARN6_9SPHN</name>
<gene>
    <name evidence="2" type="ORF">GV829_04055</name>
</gene>
<dbReference type="RefSeq" id="WP_169944069.1">
    <property type="nucleotide sequence ID" value="NZ_CP053015.1"/>
</dbReference>
<organism evidence="2 3">
    <name type="scientific">Sphingomonas lacunae</name>
    <dbReference type="NCBI Taxonomy" id="2698828"/>
    <lineage>
        <taxon>Bacteria</taxon>
        <taxon>Pseudomonadati</taxon>
        <taxon>Pseudomonadota</taxon>
        <taxon>Alphaproteobacteria</taxon>
        <taxon>Sphingomonadales</taxon>
        <taxon>Sphingomonadaceae</taxon>
        <taxon>Sphingomonas</taxon>
    </lineage>
</organism>
<reference evidence="2 3" key="1">
    <citation type="submission" date="2020-01" db="EMBL/GenBank/DDBJ databases">
        <title>Sphingomonas sp. strain CSW-10.</title>
        <authorList>
            <person name="Chen W.-M."/>
        </authorList>
    </citation>
    <scope>NUCLEOTIDE SEQUENCE [LARGE SCALE GENOMIC DNA]</scope>
    <source>
        <strain evidence="2 3">CSW-10</strain>
    </source>
</reference>
<dbReference type="EMBL" id="CP053015">
    <property type="protein sequence ID" value="QJQ31715.1"/>
    <property type="molecule type" value="Genomic_DNA"/>
</dbReference>
<evidence type="ECO:0000256" key="1">
    <source>
        <dbReference type="SAM" id="MobiDB-lite"/>
    </source>
</evidence>
<keyword evidence="3" id="KW-1185">Reference proteome</keyword>
<feature type="region of interest" description="Disordered" evidence="1">
    <location>
        <begin position="1"/>
        <end position="22"/>
    </location>
</feature>
<sequence length="198" mass="21256">MAEDRDIDRPADAPGDAGTTGEGFHRLITAAEARRLTGPLEIVANADERVAVATRFDLVALDRFEARLELVCDGEDLVVSGSIDADVVQRCVATDLPLPVRVESTIAVRYVPLARLEAAENEAEIELGEQDLDIIGVPPGTKMDLGDMLSDSLYLALYPFPRHPDADTFLKERGVQSEAEAGAFGALAALRDKLSGPE</sequence>